<sequence length="106" mass="12335">MSGVEIFTIVVDLFERAVKTISKYPSPMRFWFGLKFCIIITDVVQAEKIMSSAKFALKDQQMYKFMAEFNGEGLISGSGPKWKRDRRLMMPLFFEKKMLCLTFLIS</sequence>
<proteinExistence type="inferred from homology"/>
<organism evidence="3 4">
    <name type="scientific">Molorchus minor</name>
    <dbReference type="NCBI Taxonomy" id="1323400"/>
    <lineage>
        <taxon>Eukaryota</taxon>
        <taxon>Metazoa</taxon>
        <taxon>Ecdysozoa</taxon>
        <taxon>Arthropoda</taxon>
        <taxon>Hexapoda</taxon>
        <taxon>Insecta</taxon>
        <taxon>Pterygota</taxon>
        <taxon>Neoptera</taxon>
        <taxon>Endopterygota</taxon>
        <taxon>Coleoptera</taxon>
        <taxon>Polyphaga</taxon>
        <taxon>Cucujiformia</taxon>
        <taxon>Chrysomeloidea</taxon>
        <taxon>Cerambycidae</taxon>
        <taxon>Lamiinae</taxon>
        <taxon>Monochamini</taxon>
        <taxon>Molorchus</taxon>
    </lineage>
</organism>
<evidence type="ECO:0008006" key="5">
    <source>
        <dbReference type="Google" id="ProtNLM"/>
    </source>
</evidence>
<comment type="similarity">
    <text evidence="1">Belongs to the cytochrome P450 family.</text>
</comment>
<comment type="caution">
    <text evidence="3">The sequence shown here is derived from an EMBL/GenBank/DDBJ whole genome shotgun (WGS) entry which is preliminary data.</text>
</comment>
<dbReference type="Gene3D" id="1.10.630.10">
    <property type="entry name" value="Cytochrome P450"/>
    <property type="match status" value="1"/>
</dbReference>
<dbReference type="InterPro" id="IPR036396">
    <property type="entry name" value="Cyt_P450_sf"/>
</dbReference>
<name>A0ABQ9JEQ9_9CUCU</name>
<dbReference type="InterPro" id="IPR001128">
    <property type="entry name" value="Cyt_P450"/>
</dbReference>
<evidence type="ECO:0000256" key="1">
    <source>
        <dbReference type="ARBA" id="ARBA00010617"/>
    </source>
</evidence>
<keyword evidence="4" id="KW-1185">Reference proteome</keyword>
<keyword evidence="2" id="KW-0503">Monooxygenase</keyword>
<evidence type="ECO:0000313" key="3">
    <source>
        <dbReference type="EMBL" id="KAJ8976118.1"/>
    </source>
</evidence>
<dbReference type="EMBL" id="JAPWTJ010000723">
    <property type="protein sequence ID" value="KAJ8976118.1"/>
    <property type="molecule type" value="Genomic_DNA"/>
</dbReference>
<dbReference type="SUPFAM" id="SSF48264">
    <property type="entry name" value="Cytochrome P450"/>
    <property type="match status" value="1"/>
</dbReference>
<accession>A0ABQ9JEQ9</accession>
<evidence type="ECO:0000313" key="4">
    <source>
        <dbReference type="Proteomes" id="UP001162164"/>
    </source>
</evidence>
<keyword evidence="2" id="KW-0560">Oxidoreductase</keyword>
<reference evidence="3" key="1">
    <citation type="journal article" date="2023" name="Insect Mol. Biol.">
        <title>Genome sequencing provides insights into the evolution of gene families encoding plant cell wall-degrading enzymes in longhorned beetles.</title>
        <authorList>
            <person name="Shin N.R."/>
            <person name="Okamura Y."/>
            <person name="Kirsch R."/>
            <person name="Pauchet Y."/>
        </authorList>
    </citation>
    <scope>NUCLEOTIDE SEQUENCE</scope>
    <source>
        <strain evidence="3">MMC_N1</strain>
    </source>
</reference>
<protein>
    <recommendedName>
        <fullName evidence="5">Cytochrome P450</fullName>
    </recommendedName>
</protein>
<dbReference type="Pfam" id="PF00067">
    <property type="entry name" value="p450"/>
    <property type="match status" value="1"/>
</dbReference>
<gene>
    <name evidence="3" type="ORF">NQ317_019383</name>
</gene>
<evidence type="ECO:0000256" key="2">
    <source>
        <dbReference type="ARBA" id="ARBA00023033"/>
    </source>
</evidence>
<dbReference type="Proteomes" id="UP001162164">
    <property type="component" value="Unassembled WGS sequence"/>
</dbReference>